<dbReference type="EMBL" id="BPLR01017709">
    <property type="protein sequence ID" value="GIY93808.1"/>
    <property type="molecule type" value="Genomic_DNA"/>
</dbReference>
<comment type="caution">
    <text evidence="2">The sequence shown here is derived from an EMBL/GenBank/DDBJ whole genome shotgun (WGS) entry which is preliminary data.</text>
</comment>
<evidence type="ECO:0000256" key="1">
    <source>
        <dbReference type="SAM" id="SignalP"/>
    </source>
</evidence>
<dbReference type="Proteomes" id="UP001054945">
    <property type="component" value="Unassembled WGS sequence"/>
</dbReference>
<keyword evidence="1" id="KW-0732">Signal</keyword>
<evidence type="ECO:0000313" key="3">
    <source>
        <dbReference type="Proteomes" id="UP001054945"/>
    </source>
</evidence>
<proteinExistence type="predicted"/>
<gene>
    <name evidence="2" type="ORF">CEXT_553101</name>
</gene>
<name>A0AAV4XGM1_CAEEX</name>
<feature type="signal peptide" evidence="1">
    <location>
        <begin position="1"/>
        <end position="19"/>
    </location>
</feature>
<protein>
    <submittedName>
        <fullName evidence="2">Uncharacterized protein</fullName>
    </submittedName>
</protein>
<evidence type="ECO:0000313" key="2">
    <source>
        <dbReference type="EMBL" id="GIY93808.1"/>
    </source>
</evidence>
<feature type="chain" id="PRO_5043618684" evidence="1">
    <location>
        <begin position="20"/>
        <end position="73"/>
    </location>
</feature>
<reference evidence="2 3" key="1">
    <citation type="submission" date="2021-06" db="EMBL/GenBank/DDBJ databases">
        <title>Caerostris extrusa draft genome.</title>
        <authorList>
            <person name="Kono N."/>
            <person name="Arakawa K."/>
        </authorList>
    </citation>
    <scope>NUCLEOTIDE SEQUENCE [LARGE SCALE GENOMIC DNA]</scope>
</reference>
<organism evidence="2 3">
    <name type="scientific">Caerostris extrusa</name>
    <name type="common">Bark spider</name>
    <name type="synonym">Caerostris bankana</name>
    <dbReference type="NCBI Taxonomy" id="172846"/>
    <lineage>
        <taxon>Eukaryota</taxon>
        <taxon>Metazoa</taxon>
        <taxon>Ecdysozoa</taxon>
        <taxon>Arthropoda</taxon>
        <taxon>Chelicerata</taxon>
        <taxon>Arachnida</taxon>
        <taxon>Araneae</taxon>
        <taxon>Araneomorphae</taxon>
        <taxon>Entelegynae</taxon>
        <taxon>Araneoidea</taxon>
        <taxon>Araneidae</taxon>
        <taxon>Caerostris</taxon>
    </lineage>
</organism>
<sequence length="73" mass="7900">MQNLFLILLLVAFVACASAQLLSYGGYYGGRLAYPYTAAAYPYSRGLYGGYVAPYGWNGVYGGYGAYGGWGWK</sequence>
<keyword evidence="3" id="KW-1185">Reference proteome</keyword>
<dbReference type="AlphaFoldDB" id="A0AAV4XGM1"/>
<accession>A0AAV4XGM1</accession>